<protein>
    <recommendedName>
        <fullName evidence="3">Cytochrome b5 heme-binding domain-containing protein</fullName>
    </recommendedName>
</protein>
<dbReference type="InterPro" id="IPR050577">
    <property type="entry name" value="MAPR/NEUFC/NENF-like"/>
</dbReference>
<feature type="region of interest" description="Disordered" evidence="2">
    <location>
        <begin position="1"/>
        <end position="46"/>
    </location>
</feature>
<dbReference type="Proteomes" id="UP000606974">
    <property type="component" value="Unassembled WGS sequence"/>
</dbReference>
<dbReference type="GO" id="GO:0016020">
    <property type="term" value="C:membrane"/>
    <property type="evidence" value="ECO:0007669"/>
    <property type="project" value="TreeGrafter"/>
</dbReference>
<dbReference type="InterPro" id="IPR036400">
    <property type="entry name" value="Cyt_B5-like_heme/steroid_sf"/>
</dbReference>
<dbReference type="InterPro" id="IPR001199">
    <property type="entry name" value="Cyt_B5-like_heme/steroid-bd"/>
</dbReference>
<dbReference type="AlphaFoldDB" id="A0A8H7AT85"/>
<proteinExistence type="inferred from homology"/>
<reference evidence="4" key="1">
    <citation type="submission" date="2020-02" db="EMBL/GenBank/DDBJ databases">
        <authorList>
            <person name="Palmer J.M."/>
        </authorList>
    </citation>
    <scope>NUCLEOTIDE SEQUENCE</scope>
    <source>
        <strain evidence="4">EPUS1.4</strain>
        <tissue evidence="4">Thallus</tissue>
    </source>
</reference>
<evidence type="ECO:0000256" key="1">
    <source>
        <dbReference type="ARBA" id="ARBA00038357"/>
    </source>
</evidence>
<evidence type="ECO:0000313" key="4">
    <source>
        <dbReference type="EMBL" id="KAF7512586.1"/>
    </source>
</evidence>
<accession>A0A8H7AT85</accession>
<dbReference type="OrthoDB" id="10257697at2759"/>
<evidence type="ECO:0000259" key="3">
    <source>
        <dbReference type="SMART" id="SM01117"/>
    </source>
</evidence>
<dbReference type="SUPFAM" id="SSF55856">
    <property type="entry name" value="Cytochrome b5-like heme/steroid binding domain"/>
    <property type="match status" value="1"/>
</dbReference>
<feature type="compositionally biased region" description="Basic residues" evidence="2">
    <location>
        <begin position="273"/>
        <end position="287"/>
    </location>
</feature>
<organism evidence="4 5">
    <name type="scientific">Endocarpon pusillum</name>
    <dbReference type="NCBI Taxonomy" id="364733"/>
    <lineage>
        <taxon>Eukaryota</taxon>
        <taxon>Fungi</taxon>
        <taxon>Dikarya</taxon>
        <taxon>Ascomycota</taxon>
        <taxon>Pezizomycotina</taxon>
        <taxon>Eurotiomycetes</taxon>
        <taxon>Chaetothyriomycetidae</taxon>
        <taxon>Verrucariales</taxon>
        <taxon>Verrucariaceae</taxon>
        <taxon>Endocarpon</taxon>
    </lineage>
</organism>
<dbReference type="PANTHER" id="PTHR10281:SF76">
    <property type="entry name" value="CALCUTTA CUP-RELATED"/>
    <property type="match status" value="1"/>
</dbReference>
<keyword evidence="5" id="KW-1185">Reference proteome</keyword>
<dbReference type="Gene3D" id="3.10.120.10">
    <property type="entry name" value="Cytochrome b5-like heme/steroid binding domain"/>
    <property type="match status" value="1"/>
</dbReference>
<dbReference type="FunFam" id="3.10.120.10:FF:000018">
    <property type="entry name" value="Heme/steroid binding domain protein, putative"/>
    <property type="match status" value="1"/>
</dbReference>
<comment type="caution">
    <text evidence="4">The sequence shown here is derived from an EMBL/GenBank/DDBJ whole genome shotgun (WGS) entry which is preliminary data.</text>
</comment>
<feature type="domain" description="Cytochrome b5 heme-binding" evidence="3">
    <location>
        <begin position="102"/>
        <end position="181"/>
    </location>
</feature>
<dbReference type="PANTHER" id="PTHR10281">
    <property type="entry name" value="MEMBRANE-ASSOCIATED PROGESTERONE RECEPTOR COMPONENT-RELATED"/>
    <property type="match status" value="1"/>
</dbReference>
<dbReference type="EMBL" id="JAACFV010000011">
    <property type="protein sequence ID" value="KAF7512586.1"/>
    <property type="molecule type" value="Genomic_DNA"/>
</dbReference>
<dbReference type="GO" id="GO:0012505">
    <property type="term" value="C:endomembrane system"/>
    <property type="evidence" value="ECO:0007669"/>
    <property type="project" value="TreeGrafter"/>
</dbReference>
<evidence type="ECO:0000313" key="5">
    <source>
        <dbReference type="Proteomes" id="UP000606974"/>
    </source>
</evidence>
<feature type="compositionally biased region" description="Low complexity" evidence="2">
    <location>
        <begin position="16"/>
        <end position="33"/>
    </location>
</feature>
<comment type="similarity">
    <text evidence="1">Belongs to the cytochrome b5 family. MAPR subfamily.</text>
</comment>
<dbReference type="Pfam" id="PF00173">
    <property type="entry name" value="Cyt-b5"/>
    <property type="match status" value="1"/>
</dbReference>
<sequence length="287" mass="32129">MSRSKFNPTSPRQRSTTKSTTSGNSPTPSSASAKQDEITSAESKTRAGISPTDLVRTLTTLLAVSLSLSYYLTSGDSLTFHYRPWFTKPTQLKAWIRGPLLLTPSELALYNGTDPLLPIYLALNATIYDVSVAPQTYGPGGSYHVFAGRDATRAFVTGCFDAEHLRGEVKGVERMYIPVEDLEEEEEGEQLTRGQKKVRREQELREARRKVRAEVDRWSRFYANSEKYFEVGRVVVDTNSKAEGEMPDLCEAAEKARPRRSQLNKQRAETGKGNRKPLFKSKNGKPV</sequence>
<feature type="region of interest" description="Disordered" evidence="2">
    <location>
        <begin position="244"/>
        <end position="287"/>
    </location>
</feature>
<name>A0A8H7AT85_9EURO</name>
<gene>
    <name evidence="4" type="ORF">GJ744_000847</name>
</gene>
<dbReference type="SMART" id="SM01117">
    <property type="entry name" value="Cyt-b5"/>
    <property type="match status" value="1"/>
</dbReference>
<feature type="compositionally biased region" description="Polar residues" evidence="2">
    <location>
        <begin position="1"/>
        <end position="14"/>
    </location>
</feature>
<evidence type="ECO:0000256" key="2">
    <source>
        <dbReference type="SAM" id="MobiDB-lite"/>
    </source>
</evidence>